<organism evidence="1">
    <name type="scientific">marine sediment metagenome</name>
    <dbReference type="NCBI Taxonomy" id="412755"/>
    <lineage>
        <taxon>unclassified sequences</taxon>
        <taxon>metagenomes</taxon>
        <taxon>ecological metagenomes</taxon>
    </lineage>
</organism>
<proteinExistence type="predicted"/>
<name>A0A0F9NZC8_9ZZZZ</name>
<reference evidence="1" key="1">
    <citation type="journal article" date="2015" name="Nature">
        <title>Complex archaea that bridge the gap between prokaryotes and eukaryotes.</title>
        <authorList>
            <person name="Spang A."/>
            <person name="Saw J.H."/>
            <person name="Jorgensen S.L."/>
            <person name="Zaremba-Niedzwiedzka K."/>
            <person name="Martijn J."/>
            <person name="Lind A.E."/>
            <person name="van Eijk R."/>
            <person name="Schleper C."/>
            <person name="Guy L."/>
            <person name="Ettema T.J."/>
        </authorList>
    </citation>
    <scope>NUCLEOTIDE SEQUENCE</scope>
</reference>
<gene>
    <name evidence="1" type="ORF">LCGC14_1277230</name>
</gene>
<dbReference type="EMBL" id="LAZR01007226">
    <property type="protein sequence ID" value="KKM86612.1"/>
    <property type="molecule type" value="Genomic_DNA"/>
</dbReference>
<evidence type="ECO:0000313" key="1">
    <source>
        <dbReference type="EMBL" id="KKM86612.1"/>
    </source>
</evidence>
<accession>A0A0F9NZC8</accession>
<evidence type="ECO:0008006" key="2">
    <source>
        <dbReference type="Google" id="ProtNLM"/>
    </source>
</evidence>
<dbReference type="AlphaFoldDB" id="A0A0F9NZC8"/>
<comment type="caution">
    <text evidence="1">The sequence shown here is derived from an EMBL/GenBank/DDBJ whole genome shotgun (WGS) entry which is preliminary data.</text>
</comment>
<protein>
    <recommendedName>
        <fullName evidence="2">Tyr recombinase domain-containing protein</fullName>
    </recommendedName>
</protein>
<sequence length="324" mass="35705">MYLDEEIEVLEALQIDWGDEAICSDRRSPQTVARYRYRAGCLMRRAGTAEVPGTIRDAIELLVVIAPTLRHSTCRQYRAALLQTLRDCHDAGAMGLAKAGDHLRRLGLLGAPPLRHGDRHLLPIRCGAGRSRGLLAGAHRETVLRLRASGTPMATTLSNILVVGDLVGLRPWEWPTAEVRDELLLIQSAKMSDRLGRGLVPVRELDLKPLGLVWIETIAAICGGLRKELERYGTPEKVMERYAKLLRACRLDPKMTLRSPRHQFRKNAQSAGWSSAKIAVAMNHGAAASQLAYGRGAKGRRGLTLPGIDRSLLAFVDRPGPMPK</sequence>